<evidence type="ECO:0000313" key="2">
    <source>
        <dbReference type="EMBL" id="KAK3722597.1"/>
    </source>
</evidence>
<dbReference type="EMBL" id="JAWDGP010007370">
    <property type="protein sequence ID" value="KAK3722597.1"/>
    <property type="molecule type" value="Genomic_DNA"/>
</dbReference>
<feature type="compositionally biased region" description="Basic residues" evidence="1">
    <location>
        <begin position="58"/>
        <end position="68"/>
    </location>
</feature>
<comment type="caution">
    <text evidence="2">The sequence shown here is derived from an EMBL/GenBank/DDBJ whole genome shotgun (WGS) entry which is preliminary data.</text>
</comment>
<name>A0AAE0XX29_9GAST</name>
<accession>A0AAE0XX29</accession>
<organism evidence="2 3">
    <name type="scientific">Elysia crispata</name>
    <name type="common">lettuce slug</name>
    <dbReference type="NCBI Taxonomy" id="231223"/>
    <lineage>
        <taxon>Eukaryota</taxon>
        <taxon>Metazoa</taxon>
        <taxon>Spiralia</taxon>
        <taxon>Lophotrochozoa</taxon>
        <taxon>Mollusca</taxon>
        <taxon>Gastropoda</taxon>
        <taxon>Heterobranchia</taxon>
        <taxon>Euthyneura</taxon>
        <taxon>Panpulmonata</taxon>
        <taxon>Sacoglossa</taxon>
        <taxon>Placobranchoidea</taxon>
        <taxon>Plakobranchidae</taxon>
        <taxon>Elysia</taxon>
    </lineage>
</organism>
<evidence type="ECO:0000256" key="1">
    <source>
        <dbReference type="SAM" id="MobiDB-lite"/>
    </source>
</evidence>
<keyword evidence="3" id="KW-1185">Reference proteome</keyword>
<sequence>MTVEVAKSVLYPYTTEPPGFPTMAYLSRTPAYIDLDLVLSPPQVDTADGLMRVQKHSTKHRALHRIVPGRKPISGHQG</sequence>
<dbReference type="Proteomes" id="UP001283361">
    <property type="component" value="Unassembled WGS sequence"/>
</dbReference>
<proteinExistence type="predicted"/>
<feature type="region of interest" description="Disordered" evidence="1">
    <location>
        <begin position="58"/>
        <end position="78"/>
    </location>
</feature>
<dbReference type="AlphaFoldDB" id="A0AAE0XX29"/>
<evidence type="ECO:0000313" key="3">
    <source>
        <dbReference type="Proteomes" id="UP001283361"/>
    </source>
</evidence>
<gene>
    <name evidence="2" type="ORF">RRG08_053716</name>
</gene>
<reference evidence="2" key="1">
    <citation type="journal article" date="2023" name="G3 (Bethesda)">
        <title>A reference genome for the long-term kleptoplast-retaining sea slug Elysia crispata morphotype clarki.</title>
        <authorList>
            <person name="Eastman K.E."/>
            <person name="Pendleton A.L."/>
            <person name="Shaikh M.A."/>
            <person name="Suttiyut T."/>
            <person name="Ogas R."/>
            <person name="Tomko P."/>
            <person name="Gavelis G."/>
            <person name="Widhalm J.R."/>
            <person name="Wisecaver J.H."/>
        </authorList>
    </citation>
    <scope>NUCLEOTIDE SEQUENCE</scope>
    <source>
        <strain evidence="2">ECLA1</strain>
    </source>
</reference>
<protein>
    <submittedName>
        <fullName evidence="2">Uncharacterized protein</fullName>
    </submittedName>
</protein>